<feature type="repeat" description="TPR" evidence="1">
    <location>
        <begin position="212"/>
        <end position="245"/>
    </location>
</feature>
<dbReference type="Gene3D" id="3.60.20.10">
    <property type="entry name" value="Glutamine Phosphoribosylpyrophosphate, subunit 1, domain 1"/>
    <property type="match status" value="1"/>
</dbReference>
<dbReference type="InterPro" id="IPR010430">
    <property type="entry name" value="DUF1028"/>
</dbReference>
<protein>
    <submittedName>
        <fullName evidence="2">DUF1028 domain-containing protein</fullName>
    </submittedName>
</protein>
<gene>
    <name evidence="2" type="ORF">L1I30_03755</name>
</gene>
<comment type="caution">
    <text evidence="2">The sequence shown here is derived from an EMBL/GenBank/DDBJ whole genome shotgun (WGS) entry which is preliminary data.</text>
</comment>
<dbReference type="SUPFAM" id="SSF48452">
    <property type="entry name" value="TPR-like"/>
    <property type="match status" value="1"/>
</dbReference>
<evidence type="ECO:0000313" key="3">
    <source>
        <dbReference type="Proteomes" id="UP001179363"/>
    </source>
</evidence>
<dbReference type="Pfam" id="PF06267">
    <property type="entry name" value="DUF1028"/>
    <property type="match status" value="1"/>
</dbReference>
<dbReference type="Proteomes" id="UP001179363">
    <property type="component" value="Unassembled WGS sequence"/>
</dbReference>
<dbReference type="InterPro" id="IPR011990">
    <property type="entry name" value="TPR-like_helical_dom_sf"/>
</dbReference>
<sequence length="304" mass="33403">MKDPFAHTFSIVARDSITGEMAVGVQSHWFSVGALVPWGKSGVGVVATQSFVNPAYGPNGLALMEKGKSAVNALKELISKDEGREYRQVAFLDANGKASAFTGANCVESASHYVGENFSVQANMMLNDDVIPAMKKAFITNPKLPLAERVVMALQAAQDAGGDIRGKQSAALIVVGPNKVENSWEDKKIDLRVDDSDNPLAELERLLKVARAYEYMNRGDLAMEEENVEKALEEYGNAEKMFPKNLEMRYWKAVALANSGRIKEAIPVFKSIFEEDENWRTMTLRLPASGLLNVSKTDLKLIVE</sequence>
<evidence type="ECO:0000256" key="1">
    <source>
        <dbReference type="PROSITE-ProRule" id="PRU00339"/>
    </source>
</evidence>
<evidence type="ECO:0000313" key="2">
    <source>
        <dbReference type="EMBL" id="MCF4100774.1"/>
    </source>
</evidence>
<dbReference type="RefSeq" id="WP_236132910.1">
    <property type="nucleotide sequence ID" value="NZ_JAKGTH010000006.1"/>
</dbReference>
<dbReference type="PANTHER" id="PTHR39328">
    <property type="entry name" value="BLL2871 PROTEIN"/>
    <property type="match status" value="1"/>
</dbReference>
<organism evidence="2 3">
    <name type="scientific">Gillisia lutea</name>
    <dbReference type="NCBI Taxonomy" id="2909668"/>
    <lineage>
        <taxon>Bacteria</taxon>
        <taxon>Pseudomonadati</taxon>
        <taxon>Bacteroidota</taxon>
        <taxon>Flavobacteriia</taxon>
        <taxon>Flavobacteriales</taxon>
        <taxon>Flavobacteriaceae</taxon>
        <taxon>Gillisia</taxon>
    </lineage>
</organism>
<keyword evidence="1" id="KW-0802">TPR repeat</keyword>
<dbReference type="SUPFAM" id="SSF56235">
    <property type="entry name" value="N-terminal nucleophile aminohydrolases (Ntn hydrolases)"/>
    <property type="match status" value="1"/>
</dbReference>
<dbReference type="EMBL" id="JAKGTH010000006">
    <property type="protein sequence ID" value="MCF4100774.1"/>
    <property type="molecule type" value="Genomic_DNA"/>
</dbReference>
<dbReference type="PROSITE" id="PS50005">
    <property type="entry name" value="TPR"/>
    <property type="match status" value="1"/>
</dbReference>
<dbReference type="InterPro" id="IPR029055">
    <property type="entry name" value="Ntn_hydrolases_N"/>
</dbReference>
<dbReference type="PANTHER" id="PTHR39328:SF1">
    <property type="entry name" value="BLL2871 PROTEIN"/>
    <property type="match status" value="1"/>
</dbReference>
<proteinExistence type="predicted"/>
<accession>A0ABS9ED15</accession>
<keyword evidence="3" id="KW-1185">Reference proteome</keyword>
<name>A0ABS9ED15_9FLAO</name>
<dbReference type="InterPro" id="IPR019734">
    <property type="entry name" value="TPR_rpt"/>
</dbReference>
<dbReference type="Pfam" id="PF13432">
    <property type="entry name" value="TPR_16"/>
    <property type="match status" value="1"/>
</dbReference>
<reference evidence="2" key="1">
    <citation type="submission" date="2022-01" db="EMBL/GenBank/DDBJ databases">
        <title>Gillisia lutea sp. nov., isolated from marine plastic residues from the Malvarosa beach (Valencia, Spain).</title>
        <authorList>
            <person name="Vidal-Verdu A."/>
            <person name="Molina-Menor E."/>
            <person name="Satari L."/>
            <person name="Pascual J."/>
            <person name="Pereto J."/>
            <person name="Porcar M."/>
        </authorList>
    </citation>
    <scope>NUCLEOTIDE SEQUENCE</scope>
    <source>
        <strain evidence="2">M10.2A</strain>
    </source>
</reference>